<evidence type="ECO:0000313" key="8">
    <source>
        <dbReference type="Proteomes" id="UP000186559"/>
    </source>
</evidence>
<keyword evidence="3 4" id="KW-0408">Iron</keyword>
<dbReference type="AlphaFoldDB" id="A0A1U7D370"/>
<dbReference type="GO" id="GO:0020037">
    <property type="term" value="F:heme binding"/>
    <property type="evidence" value="ECO:0007669"/>
    <property type="project" value="InterPro"/>
</dbReference>
<sequence length="208" mass="22547">MNRLTPLILIAAGILAFATVFLVILPADEIRTADAPEGLAPYTEAELRGRAHYIDLGCVYCHSQQPRSPDQAPDGARGWGRPSTASDYVYDSPHLLGTMRTGPDLLNVGARLPSQAWHLTHLYQPRAIFPTSIMPAFPFLFEEKAQAEAGDVVVDLPPGQRPADGVVVAKQGALDLVDYLLSLDRTYPAANPELRDNGFADDDVEVNG</sequence>
<keyword evidence="5" id="KW-0812">Transmembrane</keyword>
<keyword evidence="5" id="KW-1133">Transmembrane helix</keyword>
<accession>A0A1U7D370</accession>
<evidence type="ECO:0000256" key="1">
    <source>
        <dbReference type="ARBA" id="ARBA00022617"/>
    </source>
</evidence>
<dbReference type="RefSeq" id="WP_017468637.1">
    <property type="nucleotide sequence ID" value="NZ_BMEW01000004.1"/>
</dbReference>
<reference evidence="7 8" key="1">
    <citation type="submission" date="2016-03" db="EMBL/GenBank/DDBJ databases">
        <title>Deep-sea bacteria in the southern Pacific.</title>
        <authorList>
            <person name="Tang K."/>
        </authorList>
    </citation>
    <scope>NUCLEOTIDE SEQUENCE [LARGE SCALE GENOMIC DNA]</scope>
    <source>
        <strain evidence="7 8">JLT2016</strain>
    </source>
</reference>
<dbReference type="SUPFAM" id="SSF46626">
    <property type="entry name" value="Cytochrome c"/>
    <property type="match status" value="1"/>
</dbReference>
<dbReference type="Gene3D" id="1.10.760.10">
    <property type="entry name" value="Cytochrome c-like domain"/>
    <property type="match status" value="1"/>
</dbReference>
<dbReference type="InterPro" id="IPR009056">
    <property type="entry name" value="Cyt_c-like_dom"/>
</dbReference>
<gene>
    <name evidence="7" type="ORF">Ga0080559_TMP1752</name>
</gene>
<evidence type="ECO:0000313" key="7">
    <source>
        <dbReference type="EMBL" id="APX22548.1"/>
    </source>
</evidence>
<feature type="domain" description="Cytochrome c" evidence="6">
    <location>
        <begin position="33"/>
        <end position="184"/>
    </location>
</feature>
<keyword evidence="2 4" id="KW-0479">Metal-binding</keyword>
<evidence type="ECO:0000256" key="2">
    <source>
        <dbReference type="ARBA" id="ARBA00022723"/>
    </source>
</evidence>
<dbReference type="STRING" id="1229727.Ga0080559_TMP1752"/>
<keyword evidence="5" id="KW-0472">Membrane</keyword>
<organism evidence="7 8">
    <name type="scientific">Salipiger profundus</name>
    <dbReference type="NCBI Taxonomy" id="1229727"/>
    <lineage>
        <taxon>Bacteria</taxon>
        <taxon>Pseudomonadati</taxon>
        <taxon>Pseudomonadota</taxon>
        <taxon>Alphaproteobacteria</taxon>
        <taxon>Rhodobacterales</taxon>
        <taxon>Roseobacteraceae</taxon>
        <taxon>Salipiger</taxon>
    </lineage>
</organism>
<feature type="transmembrane region" description="Helical" evidence="5">
    <location>
        <begin position="7"/>
        <end position="27"/>
    </location>
</feature>
<dbReference type="PROSITE" id="PS51007">
    <property type="entry name" value="CYTC"/>
    <property type="match status" value="1"/>
</dbReference>
<name>A0A1U7D370_9RHOB</name>
<dbReference type="Pfam" id="PF02433">
    <property type="entry name" value="FixO"/>
    <property type="match status" value="1"/>
</dbReference>
<dbReference type="InterPro" id="IPR003468">
    <property type="entry name" value="Cyt_c_oxidase_monohaem-su/FixO"/>
</dbReference>
<proteinExistence type="predicted"/>
<dbReference type="InterPro" id="IPR036909">
    <property type="entry name" value="Cyt_c-like_dom_sf"/>
</dbReference>
<keyword evidence="1 4" id="KW-0349">Heme</keyword>
<evidence type="ECO:0000256" key="3">
    <source>
        <dbReference type="ARBA" id="ARBA00023004"/>
    </source>
</evidence>
<dbReference type="GO" id="GO:0009055">
    <property type="term" value="F:electron transfer activity"/>
    <property type="evidence" value="ECO:0007669"/>
    <property type="project" value="InterPro"/>
</dbReference>
<evidence type="ECO:0000256" key="5">
    <source>
        <dbReference type="SAM" id="Phobius"/>
    </source>
</evidence>
<evidence type="ECO:0000256" key="4">
    <source>
        <dbReference type="PROSITE-ProRule" id="PRU00433"/>
    </source>
</evidence>
<dbReference type="EMBL" id="CP014796">
    <property type="protein sequence ID" value="APX22548.1"/>
    <property type="molecule type" value="Genomic_DNA"/>
</dbReference>
<protein>
    <submittedName>
        <fullName evidence="7">Cytochrome c oxidase cbb3-type subunit 2</fullName>
    </submittedName>
</protein>
<evidence type="ECO:0000259" key="6">
    <source>
        <dbReference type="PROSITE" id="PS51007"/>
    </source>
</evidence>
<dbReference type="GO" id="GO:0046872">
    <property type="term" value="F:metal ion binding"/>
    <property type="evidence" value="ECO:0007669"/>
    <property type="project" value="UniProtKB-KW"/>
</dbReference>
<dbReference type="KEGG" id="tpro:Ga0080559_TMP1752"/>
<keyword evidence="8" id="KW-1185">Reference proteome</keyword>
<dbReference type="Proteomes" id="UP000186559">
    <property type="component" value="Chromosome"/>
</dbReference>